<proteinExistence type="predicted"/>
<organism evidence="2 3">
    <name type="scientific">Thelephora terrestris</name>
    <dbReference type="NCBI Taxonomy" id="56493"/>
    <lineage>
        <taxon>Eukaryota</taxon>
        <taxon>Fungi</taxon>
        <taxon>Dikarya</taxon>
        <taxon>Basidiomycota</taxon>
        <taxon>Agaricomycotina</taxon>
        <taxon>Agaricomycetes</taxon>
        <taxon>Thelephorales</taxon>
        <taxon>Thelephoraceae</taxon>
        <taxon>Thelephora</taxon>
    </lineage>
</organism>
<reference evidence="2" key="1">
    <citation type="journal article" date="2020" name="Nat. Commun.">
        <title>Large-scale genome sequencing of mycorrhizal fungi provides insights into the early evolution of symbiotic traits.</title>
        <authorList>
            <person name="Miyauchi S."/>
            <person name="Kiss E."/>
            <person name="Kuo A."/>
            <person name="Drula E."/>
            <person name="Kohler A."/>
            <person name="Sanchez-Garcia M."/>
            <person name="Morin E."/>
            <person name="Andreopoulos B."/>
            <person name="Barry K.W."/>
            <person name="Bonito G."/>
            <person name="Buee M."/>
            <person name="Carver A."/>
            <person name="Chen C."/>
            <person name="Cichocki N."/>
            <person name="Clum A."/>
            <person name="Culley D."/>
            <person name="Crous P.W."/>
            <person name="Fauchery L."/>
            <person name="Girlanda M."/>
            <person name="Hayes R.D."/>
            <person name="Keri Z."/>
            <person name="LaButti K."/>
            <person name="Lipzen A."/>
            <person name="Lombard V."/>
            <person name="Magnuson J."/>
            <person name="Maillard F."/>
            <person name="Murat C."/>
            <person name="Nolan M."/>
            <person name="Ohm R.A."/>
            <person name="Pangilinan J."/>
            <person name="Pereira M.F."/>
            <person name="Perotto S."/>
            <person name="Peter M."/>
            <person name="Pfister S."/>
            <person name="Riley R."/>
            <person name="Sitrit Y."/>
            <person name="Stielow J.B."/>
            <person name="Szollosi G."/>
            <person name="Zifcakova L."/>
            <person name="Stursova M."/>
            <person name="Spatafora J.W."/>
            <person name="Tedersoo L."/>
            <person name="Vaario L.M."/>
            <person name="Yamada A."/>
            <person name="Yan M."/>
            <person name="Wang P."/>
            <person name="Xu J."/>
            <person name="Bruns T."/>
            <person name="Baldrian P."/>
            <person name="Vilgalys R."/>
            <person name="Dunand C."/>
            <person name="Henrissat B."/>
            <person name="Grigoriev I.V."/>
            <person name="Hibbett D."/>
            <person name="Nagy L.G."/>
            <person name="Martin F.M."/>
        </authorList>
    </citation>
    <scope>NUCLEOTIDE SEQUENCE</scope>
    <source>
        <strain evidence="2">UH-Tt-Lm1</strain>
    </source>
</reference>
<dbReference type="EMBL" id="WIUZ02000003">
    <property type="protein sequence ID" value="KAF9789862.1"/>
    <property type="molecule type" value="Genomic_DNA"/>
</dbReference>
<gene>
    <name evidence="2" type="ORF">BJ322DRAFT_562565</name>
</gene>
<evidence type="ECO:0000313" key="3">
    <source>
        <dbReference type="Proteomes" id="UP000736335"/>
    </source>
</evidence>
<accession>A0A9P6HLD4</accession>
<sequence>MCEGRTRRWEEWGRNEGIVGNYRTMKWRIKPRSQSGIGVEQAGGRQRSETVKTTTMCNKRAGGTCSGVGTVDRCGGIRTMTNKGVRRVESCGRTEVIGWHVGSGRSDSERGLRGFGEVQRSGRSRDYWEADNGRQRVVSRKGASRCVAT</sequence>
<dbReference type="AlphaFoldDB" id="A0A9P6HLD4"/>
<comment type="caution">
    <text evidence="2">The sequence shown here is derived from an EMBL/GenBank/DDBJ whole genome shotgun (WGS) entry which is preliminary data.</text>
</comment>
<keyword evidence="3" id="KW-1185">Reference proteome</keyword>
<feature type="region of interest" description="Disordered" evidence="1">
    <location>
        <begin position="103"/>
        <end position="127"/>
    </location>
</feature>
<evidence type="ECO:0000313" key="2">
    <source>
        <dbReference type="EMBL" id="KAF9789862.1"/>
    </source>
</evidence>
<reference evidence="2" key="2">
    <citation type="submission" date="2020-11" db="EMBL/GenBank/DDBJ databases">
        <authorList>
            <consortium name="DOE Joint Genome Institute"/>
            <person name="Kuo A."/>
            <person name="Miyauchi S."/>
            <person name="Kiss E."/>
            <person name="Drula E."/>
            <person name="Kohler A."/>
            <person name="Sanchez-Garcia M."/>
            <person name="Andreopoulos B."/>
            <person name="Barry K.W."/>
            <person name="Bonito G."/>
            <person name="Buee M."/>
            <person name="Carver A."/>
            <person name="Chen C."/>
            <person name="Cichocki N."/>
            <person name="Clum A."/>
            <person name="Culley D."/>
            <person name="Crous P.W."/>
            <person name="Fauchery L."/>
            <person name="Girlanda M."/>
            <person name="Hayes R."/>
            <person name="Keri Z."/>
            <person name="Labutti K."/>
            <person name="Lipzen A."/>
            <person name="Lombard V."/>
            <person name="Magnuson J."/>
            <person name="Maillard F."/>
            <person name="Morin E."/>
            <person name="Murat C."/>
            <person name="Nolan M."/>
            <person name="Ohm R."/>
            <person name="Pangilinan J."/>
            <person name="Pereira M."/>
            <person name="Perotto S."/>
            <person name="Peter M."/>
            <person name="Riley R."/>
            <person name="Sitrit Y."/>
            <person name="Stielow B."/>
            <person name="Szollosi G."/>
            <person name="Zifcakova L."/>
            <person name="Stursova M."/>
            <person name="Spatafora J.W."/>
            <person name="Tedersoo L."/>
            <person name="Vaario L.-M."/>
            <person name="Yamada A."/>
            <person name="Yan M."/>
            <person name="Wang P."/>
            <person name="Xu J."/>
            <person name="Bruns T."/>
            <person name="Baldrian P."/>
            <person name="Vilgalys R."/>
            <person name="Henrissat B."/>
            <person name="Grigoriev I.V."/>
            <person name="Hibbett D."/>
            <person name="Nagy L.G."/>
            <person name="Martin F.M."/>
        </authorList>
    </citation>
    <scope>NUCLEOTIDE SEQUENCE</scope>
    <source>
        <strain evidence="2">UH-Tt-Lm1</strain>
    </source>
</reference>
<name>A0A9P6HLD4_9AGAM</name>
<evidence type="ECO:0000256" key="1">
    <source>
        <dbReference type="SAM" id="MobiDB-lite"/>
    </source>
</evidence>
<dbReference type="Proteomes" id="UP000736335">
    <property type="component" value="Unassembled WGS sequence"/>
</dbReference>
<protein>
    <submittedName>
        <fullName evidence="2">Uncharacterized protein</fullName>
    </submittedName>
</protein>